<dbReference type="EMBL" id="JABSNP010000002">
    <property type="protein sequence ID" value="NRT17866.1"/>
    <property type="molecule type" value="Genomic_DNA"/>
</dbReference>
<dbReference type="Proteomes" id="UP000779507">
    <property type="component" value="Unassembled WGS sequence"/>
</dbReference>
<sequence length="70" mass="7600">MKNILIIASLVLALGLIGFLYQQLSAAETALEVANKRFADCEQVTFQLQNQLAQEQKKAGTGPAPMPEPK</sequence>
<evidence type="ECO:0000313" key="1">
    <source>
        <dbReference type="EMBL" id="NRT17866.1"/>
    </source>
</evidence>
<evidence type="ECO:0000313" key="2">
    <source>
        <dbReference type="Proteomes" id="UP000779507"/>
    </source>
</evidence>
<dbReference type="RefSeq" id="WP_173808631.1">
    <property type="nucleotide sequence ID" value="NZ_JABSNP010000002.1"/>
</dbReference>
<reference evidence="1 2" key="1">
    <citation type="submission" date="2020-05" db="EMBL/GenBank/DDBJ databases">
        <title>Genomic Encyclopedia of Type Strains, Phase IV (KMG-V): Genome sequencing to study the core and pangenomes of soil and plant-associated prokaryotes.</title>
        <authorList>
            <person name="Whitman W."/>
        </authorList>
    </citation>
    <scope>NUCLEOTIDE SEQUENCE [LARGE SCALE GENOMIC DNA]</scope>
    <source>
        <strain evidence="1 2">9A</strain>
    </source>
</reference>
<organism evidence="1 2">
    <name type="scientific">Hymenobacter caeli</name>
    <dbReference type="NCBI Taxonomy" id="2735894"/>
    <lineage>
        <taxon>Bacteria</taxon>
        <taxon>Pseudomonadati</taxon>
        <taxon>Bacteroidota</taxon>
        <taxon>Cytophagia</taxon>
        <taxon>Cytophagales</taxon>
        <taxon>Hymenobacteraceae</taxon>
        <taxon>Hymenobacter</taxon>
    </lineage>
</organism>
<comment type="caution">
    <text evidence="1">The sequence shown here is derived from an EMBL/GenBank/DDBJ whole genome shotgun (WGS) entry which is preliminary data.</text>
</comment>
<protein>
    <submittedName>
        <fullName evidence="1">Uncharacterized protein</fullName>
    </submittedName>
</protein>
<gene>
    <name evidence="1" type="ORF">HNP98_000673</name>
</gene>
<keyword evidence="2" id="KW-1185">Reference proteome</keyword>
<name>A0ABX2FL72_9BACT</name>
<proteinExistence type="predicted"/>
<accession>A0ABX2FL72</accession>